<accession>A0A7M5WLD7</accession>
<dbReference type="Proteomes" id="UP000594262">
    <property type="component" value="Unplaced"/>
</dbReference>
<evidence type="ECO:0000313" key="3">
    <source>
        <dbReference type="EnsemblMetazoa" id="CLYHEMP009301.1"/>
    </source>
</evidence>
<dbReference type="EnsemblMetazoa" id="CLYHEMT009301.1">
    <property type="protein sequence ID" value="CLYHEMP009301.1"/>
    <property type="gene ID" value="CLYHEMG009301"/>
</dbReference>
<feature type="transmembrane region" description="Helical" evidence="1">
    <location>
        <begin position="84"/>
        <end position="108"/>
    </location>
</feature>
<keyword evidence="4" id="KW-1185">Reference proteome</keyword>
<protein>
    <submittedName>
        <fullName evidence="3">Uncharacterized protein</fullName>
    </submittedName>
</protein>
<proteinExistence type="predicted"/>
<keyword evidence="2" id="KW-0732">Signal</keyword>
<keyword evidence="1" id="KW-0472">Membrane</keyword>
<evidence type="ECO:0000256" key="1">
    <source>
        <dbReference type="SAM" id="Phobius"/>
    </source>
</evidence>
<reference evidence="3" key="1">
    <citation type="submission" date="2021-01" db="UniProtKB">
        <authorList>
            <consortium name="EnsemblMetazoa"/>
        </authorList>
    </citation>
    <scope>IDENTIFICATION</scope>
</reference>
<feature type="signal peptide" evidence="2">
    <location>
        <begin position="1"/>
        <end position="19"/>
    </location>
</feature>
<sequence length="139" mass="15693">MLAMKFLLIFFLLQQETELKTSKMSNNKKDEENEKGLTSVLEHIAFGSAKKVTGATNTAGNLVSDIYGSVVPDVLPDMKQIDEMVAVATISAYSLIAFGVTGTLFYTLRTVRELGQWRAWYRFRRTFKMANKTKKPESK</sequence>
<evidence type="ECO:0000313" key="4">
    <source>
        <dbReference type="Proteomes" id="UP000594262"/>
    </source>
</evidence>
<dbReference type="OrthoDB" id="5947076at2759"/>
<feature type="chain" id="PRO_5029772996" evidence="2">
    <location>
        <begin position="20"/>
        <end position="139"/>
    </location>
</feature>
<organism evidence="3 4">
    <name type="scientific">Clytia hemisphaerica</name>
    <dbReference type="NCBI Taxonomy" id="252671"/>
    <lineage>
        <taxon>Eukaryota</taxon>
        <taxon>Metazoa</taxon>
        <taxon>Cnidaria</taxon>
        <taxon>Hydrozoa</taxon>
        <taxon>Hydroidolina</taxon>
        <taxon>Leptothecata</taxon>
        <taxon>Obeliida</taxon>
        <taxon>Clytiidae</taxon>
        <taxon>Clytia</taxon>
    </lineage>
</organism>
<keyword evidence="1" id="KW-0812">Transmembrane</keyword>
<dbReference type="AlphaFoldDB" id="A0A7M5WLD7"/>
<name>A0A7M5WLD7_9CNID</name>
<evidence type="ECO:0000256" key="2">
    <source>
        <dbReference type="SAM" id="SignalP"/>
    </source>
</evidence>
<keyword evidence="1" id="KW-1133">Transmembrane helix</keyword>